<dbReference type="SUPFAM" id="SSF52540">
    <property type="entry name" value="P-loop containing nucleoside triphosphate hydrolases"/>
    <property type="match status" value="1"/>
</dbReference>
<dbReference type="GO" id="GO:0055052">
    <property type="term" value="C:ATP-binding cassette (ABC) transporter complex, substrate-binding subunit-containing"/>
    <property type="evidence" value="ECO:0007669"/>
    <property type="project" value="TreeGrafter"/>
</dbReference>
<accession>A0A4R6M5R9</accession>
<dbReference type="InterPro" id="IPR017871">
    <property type="entry name" value="ABC_transporter-like_CS"/>
</dbReference>
<evidence type="ECO:0000256" key="4">
    <source>
        <dbReference type="ARBA" id="ARBA00022840"/>
    </source>
</evidence>
<dbReference type="FunFam" id="3.40.50.300:FF:000042">
    <property type="entry name" value="Maltose/maltodextrin ABC transporter, ATP-binding protein"/>
    <property type="match status" value="1"/>
</dbReference>
<dbReference type="Pfam" id="PF00005">
    <property type="entry name" value="ABC_tran"/>
    <property type="match status" value="1"/>
</dbReference>
<dbReference type="Pfam" id="PF08402">
    <property type="entry name" value="TOBE_2"/>
    <property type="match status" value="1"/>
</dbReference>
<dbReference type="EMBL" id="SNXC01000015">
    <property type="protein sequence ID" value="TDO95900.1"/>
    <property type="molecule type" value="Genomic_DNA"/>
</dbReference>
<evidence type="ECO:0000256" key="2">
    <source>
        <dbReference type="ARBA" id="ARBA00022597"/>
    </source>
</evidence>
<feature type="domain" description="ABC transporter" evidence="5">
    <location>
        <begin position="4"/>
        <end position="240"/>
    </location>
</feature>
<dbReference type="NCBIfam" id="NF008653">
    <property type="entry name" value="PRK11650.1"/>
    <property type="match status" value="1"/>
</dbReference>
<dbReference type="PANTHER" id="PTHR43875:SF3">
    <property type="entry name" value="MALTOSE_MALTODEXTRIN IMPORT ATP-BINDING PROTEIN MALK"/>
    <property type="match status" value="1"/>
</dbReference>
<dbReference type="AlphaFoldDB" id="A0A4R6M5R9"/>
<evidence type="ECO:0000313" key="7">
    <source>
        <dbReference type="Proteomes" id="UP000294656"/>
    </source>
</evidence>
<dbReference type="InterPro" id="IPR013611">
    <property type="entry name" value="Transp-assoc_OB_typ2"/>
</dbReference>
<proteinExistence type="predicted"/>
<name>A0A4R6M5R9_9GAMM</name>
<dbReference type="PANTHER" id="PTHR43875">
    <property type="entry name" value="MALTODEXTRIN IMPORT ATP-BINDING PROTEIN MSMX"/>
    <property type="match status" value="1"/>
</dbReference>
<protein>
    <submittedName>
        <fullName evidence="6">Oligogalacturonide transport system ATP-binding protein</fullName>
    </submittedName>
</protein>
<dbReference type="CDD" id="cd03301">
    <property type="entry name" value="ABC_MalK_N"/>
    <property type="match status" value="1"/>
</dbReference>
<dbReference type="OrthoDB" id="9802264at2"/>
<comment type="caution">
    <text evidence="6">The sequence shown here is derived from an EMBL/GenBank/DDBJ whole genome shotgun (WGS) entry which is preliminary data.</text>
</comment>
<dbReference type="Gene3D" id="3.40.50.300">
    <property type="entry name" value="P-loop containing nucleotide triphosphate hydrolases"/>
    <property type="match status" value="1"/>
</dbReference>
<dbReference type="InterPro" id="IPR003593">
    <property type="entry name" value="AAA+_ATPase"/>
</dbReference>
<evidence type="ECO:0000313" key="6">
    <source>
        <dbReference type="EMBL" id="TDO95900.1"/>
    </source>
</evidence>
<evidence type="ECO:0000259" key="5">
    <source>
        <dbReference type="PROSITE" id="PS50893"/>
    </source>
</evidence>
<keyword evidence="3" id="KW-0547">Nucleotide-binding</keyword>
<dbReference type="InterPro" id="IPR015855">
    <property type="entry name" value="ABC_transpr_MalK-like"/>
</dbReference>
<dbReference type="InterPro" id="IPR003439">
    <property type="entry name" value="ABC_transporter-like_ATP-bd"/>
</dbReference>
<dbReference type="PROSITE" id="PS00211">
    <property type="entry name" value="ABC_TRANSPORTER_1"/>
    <property type="match status" value="1"/>
</dbReference>
<evidence type="ECO:0000256" key="1">
    <source>
        <dbReference type="ARBA" id="ARBA00022448"/>
    </source>
</evidence>
<gene>
    <name evidence="6" type="ORF">DFP79_3258</name>
</gene>
<dbReference type="InterPro" id="IPR012340">
    <property type="entry name" value="NA-bd_OB-fold"/>
</dbReference>
<dbReference type="InterPro" id="IPR027417">
    <property type="entry name" value="P-loop_NTPase"/>
</dbReference>
<dbReference type="Proteomes" id="UP000294656">
    <property type="component" value="Unassembled WGS sequence"/>
</dbReference>
<dbReference type="Gene3D" id="2.40.50.100">
    <property type="match status" value="1"/>
</dbReference>
<keyword evidence="4 6" id="KW-0067">ATP-binding</keyword>
<keyword evidence="7" id="KW-1185">Reference proteome</keyword>
<dbReference type="InterPro" id="IPR047641">
    <property type="entry name" value="ABC_transpr_MalK/UgpC-like"/>
</dbReference>
<dbReference type="PROSITE" id="PS50893">
    <property type="entry name" value="ABC_TRANSPORTER_2"/>
    <property type="match status" value="1"/>
</dbReference>
<dbReference type="GO" id="GO:0015423">
    <property type="term" value="F:ABC-type maltose transporter activity"/>
    <property type="evidence" value="ECO:0007669"/>
    <property type="project" value="TreeGrafter"/>
</dbReference>
<dbReference type="SUPFAM" id="SSF50331">
    <property type="entry name" value="MOP-like"/>
    <property type="match status" value="1"/>
</dbReference>
<keyword evidence="2" id="KW-0762">Sugar transport</keyword>
<keyword evidence="1" id="KW-0813">Transport</keyword>
<dbReference type="SMART" id="SM00382">
    <property type="entry name" value="AAA"/>
    <property type="match status" value="1"/>
</dbReference>
<reference evidence="6 7" key="1">
    <citation type="submission" date="2019-03" db="EMBL/GenBank/DDBJ databases">
        <title>Genomic Encyclopedia of Type Strains, Phase III (KMG-III): the genomes of soil and plant-associated and newly described type strains.</title>
        <authorList>
            <person name="Whitman W."/>
        </authorList>
    </citation>
    <scope>NUCLEOTIDE SEQUENCE [LARGE SCALE GENOMIC DNA]</scope>
    <source>
        <strain evidence="6 7">CECT 7378</strain>
    </source>
</reference>
<organism evidence="6 7">
    <name type="scientific">Marinomonas balearica</name>
    <dbReference type="NCBI Taxonomy" id="491947"/>
    <lineage>
        <taxon>Bacteria</taxon>
        <taxon>Pseudomonadati</taxon>
        <taxon>Pseudomonadota</taxon>
        <taxon>Gammaproteobacteria</taxon>
        <taxon>Oceanospirillales</taxon>
        <taxon>Oceanospirillaceae</taxon>
        <taxon>Marinomonas</taxon>
    </lineage>
</organism>
<dbReference type="GO" id="GO:0005524">
    <property type="term" value="F:ATP binding"/>
    <property type="evidence" value="ECO:0007669"/>
    <property type="project" value="UniProtKB-KW"/>
</dbReference>
<dbReference type="InterPro" id="IPR008995">
    <property type="entry name" value="Mo/tungstate-bd_C_term_dom"/>
</dbReference>
<dbReference type="Gene3D" id="2.40.50.140">
    <property type="entry name" value="Nucleic acid-binding proteins"/>
    <property type="match status" value="1"/>
</dbReference>
<dbReference type="RefSeq" id="WP_133504964.1">
    <property type="nucleotide sequence ID" value="NZ_SNXC01000015.1"/>
</dbReference>
<dbReference type="GO" id="GO:1990060">
    <property type="term" value="C:maltose transport complex"/>
    <property type="evidence" value="ECO:0007669"/>
    <property type="project" value="TreeGrafter"/>
</dbReference>
<sequence>MSKVTLEKVAKVYSNGFKAVHDIDLEIQDGEFMVMIGPSGCAKSTTLRMLAGLETISGGNVRIGKDVVNNLAPKDRGIAMVFQNYALYPHMTVRENLGFGLKLAKVPADQIEKQVDEAAEMLELTPLMDRLPRQLSGGQAQRVAVGRAIVKRPNVFLFDEPLSNLDAKLRASMRVRISDLHKQLKSSNRSATTVYVTHDQTEAMTMGDRICVMKEGVIMQVDTPANLYKYPKNLFVAGFIGAPEMNMIDASFFELADGSLNVEFGEFGLCLGASKSEKIKKKAITSDITLGIRPEFIHLADEHSAKDQLVKGTIVRMENMGSEFYVYFSVGSQELCARIQTSIVEEKLLNTESKEQLFYFDMAQSHAFDRKTEENISL</sequence>
<evidence type="ECO:0000256" key="3">
    <source>
        <dbReference type="ARBA" id="ARBA00022741"/>
    </source>
</evidence>
<dbReference type="GO" id="GO:0016887">
    <property type="term" value="F:ATP hydrolysis activity"/>
    <property type="evidence" value="ECO:0007669"/>
    <property type="project" value="InterPro"/>
</dbReference>